<organism evidence="3">
    <name type="scientific">Aphanomyces invadans</name>
    <dbReference type="NCBI Taxonomy" id="157072"/>
    <lineage>
        <taxon>Eukaryota</taxon>
        <taxon>Sar</taxon>
        <taxon>Stramenopiles</taxon>
        <taxon>Oomycota</taxon>
        <taxon>Saprolegniomycetes</taxon>
        <taxon>Saprolegniales</taxon>
        <taxon>Verrucalvaceae</taxon>
        <taxon>Aphanomyces</taxon>
    </lineage>
</organism>
<dbReference type="VEuPathDB" id="FungiDB:H310_03730"/>
<name>A0A024UIX3_9STRA</name>
<dbReference type="OrthoDB" id="165682at2759"/>
<feature type="compositionally biased region" description="Polar residues" evidence="2">
    <location>
        <begin position="122"/>
        <end position="146"/>
    </location>
</feature>
<evidence type="ECO:0000256" key="1">
    <source>
        <dbReference type="SAM" id="Coils"/>
    </source>
</evidence>
<feature type="coiled-coil region" evidence="1">
    <location>
        <begin position="473"/>
        <end position="532"/>
    </location>
</feature>
<proteinExistence type="predicted"/>
<dbReference type="GeneID" id="20080780"/>
<evidence type="ECO:0000256" key="2">
    <source>
        <dbReference type="SAM" id="MobiDB-lite"/>
    </source>
</evidence>
<feature type="compositionally biased region" description="Polar residues" evidence="2">
    <location>
        <begin position="283"/>
        <end position="302"/>
    </location>
</feature>
<evidence type="ECO:0000313" key="3">
    <source>
        <dbReference type="EMBL" id="ETW06145.1"/>
    </source>
</evidence>
<sequence>MQSNKNSRLDVNWPLTACVQWPGERGQTRYLSSAAKMPPANALHGSTHHHAAAVESSSEYSRHSQHLEDSQHQPEEYEIDHQLVARYERLNHELEQMSRLQRSRHRNHSWDRVDSTRGLSRTMSGIFSSRGNNSTRATSARGSTRGLSFRLLPSTTPSERSGPHTVRGGIFSSSRGGGLSTRAAKVDIPSPYEEEWVALSKELEKARKMCIEKRAVQSDLLEKIEKYETSAIRRFFSVNKEKRLEKLKGKLSKQLQEAEAAEESLLKLERRSMSMSEVVHHFPTSTGVASTSHPSNRGTSSKSFHDPSRVLGHIDPLDQELLERQEQLEQEKRDILNNVFNAFVVPDVNRLKAHIAVAMSELKAGESVKKQVEEVYAMYRAAFALLRTALASIVGNAYQHSMKEFIQGPYPQAIEAGRLVEGAALLIQPEAKRKYPDFAPTVTGIQLPKFPTSMKDLARPGALLTMEAGVMESADMERRLKRAESVVVKMQQLVNRNLECLEQWRSLLEKDRHQAESTARSLEAQLEKKMNTFVHSMAA</sequence>
<accession>A0A024UIX3</accession>
<gene>
    <name evidence="3" type="ORF">H310_03730</name>
</gene>
<feature type="region of interest" description="Disordered" evidence="2">
    <location>
        <begin position="39"/>
        <end position="75"/>
    </location>
</feature>
<feature type="region of interest" description="Disordered" evidence="2">
    <location>
        <begin position="122"/>
        <end position="182"/>
    </location>
</feature>
<protein>
    <submittedName>
        <fullName evidence="3">Uncharacterized protein</fullName>
    </submittedName>
</protein>
<dbReference type="AlphaFoldDB" id="A0A024UIX3"/>
<feature type="compositionally biased region" description="Basic and acidic residues" evidence="2">
    <location>
        <begin position="60"/>
        <end position="75"/>
    </location>
</feature>
<dbReference type="eggNOG" id="ENOG502RHU2">
    <property type="taxonomic scope" value="Eukaryota"/>
</dbReference>
<keyword evidence="1" id="KW-0175">Coiled coil</keyword>
<dbReference type="EMBL" id="KI913956">
    <property type="protein sequence ID" value="ETW06145.1"/>
    <property type="molecule type" value="Genomic_DNA"/>
</dbReference>
<dbReference type="RefSeq" id="XP_008865922.1">
    <property type="nucleotide sequence ID" value="XM_008867700.1"/>
</dbReference>
<feature type="region of interest" description="Disordered" evidence="2">
    <location>
        <begin position="283"/>
        <end position="309"/>
    </location>
</feature>
<reference evidence="3" key="1">
    <citation type="submission" date="2013-12" db="EMBL/GenBank/DDBJ databases">
        <title>The Genome Sequence of Aphanomyces invadans NJM9701.</title>
        <authorList>
            <consortium name="The Broad Institute Genomics Platform"/>
            <person name="Russ C."/>
            <person name="Tyler B."/>
            <person name="van West P."/>
            <person name="Dieguez-Uribeondo J."/>
            <person name="Young S.K."/>
            <person name="Zeng Q."/>
            <person name="Gargeya S."/>
            <person name="Fitzgerald M."/>
            <person name="Abouelleil A."/>
            <person name="Alvarado L."/>
            <person name="Chapman S.B."/>
            <person name="Gainer-Dewar J."/>
            <person name="Goldberg J."/>
            <person name="Griggs A."/>
            <person name="Gujja S."/>
            <person name="Hansen M."/>
            <person name="Howarth C."/>
            <person name="Imamovic A."/>
            <person name="Ireland A."/>
            <person name="Larimer J."/>
            <person name="McCowan C."/>
            <person name="Murphy C."/>
            <person name="Pearson M."/>
            <person name="Poon T.W."/>
            <person name="Priest M."/>
            <person name="Roberts A."/>
            <person name="Saif S."/>
            <person name="Shea T."/>
            <person name="Sykes S."/>
            <person name="Wortman J."/>
            <person name="Nusbaum C."/>
            <person name="Birren B."/>
        </authorList>
    </citation>
    <scope>NUCLEOTIDE SEQUENCE [LARGE SCALE GENOMIC DNA]</scope>
    <source>
        <strain evidence="3">NJM9701</strain>
    </source>
</reference>
<feature type="coiled-coil region" evidence="1">
    <location>
        <begin position="237"/>
        <end position="271"/>
    </location>
</feature>